<dbReference type="PANTHER" id="PTHR47843:SF2">
    <property type="entry name" value="BTB DOMAIN-CONTAINING PROTEIN"/>
    <property type="match status" value="1"/>
</dbReference>
<comment type="caution">
    <text evidence="2">The sequence shown here is derived from an EMBL/GenBank/DDBJ whole genome shotgun (WGS) entry which is preliminary data.</text>
</comment>
<dbReference type="AlphaFoldDB" id="A0AAN9UQH5"/>
<accession>A0AAN9UQH5</accession>
<dbReference type="Proteomes" id="UP001320420">
    <property type="component" value="Unassembled WGS sequence"/>
</dbReference>
<evidence type="ECO:0000313" key="2">
    <source>
        <dbReference type="EMBL" id="KAK7752186.1"/>
    </source>
</evidence>
<gene>
    <name evidence="2" type="ORF">SLS62_005930</name>
</gene>
<sequence>MASIPFQSIVESKMVQFIIGPEQKEFLVYSGAITSLSRPLNRLLTGHMKEALEGRVVWDDIDEGTFVRFLQWAYTGDYTDLDPEIEIQHEPSLSGASVSSVPGQTDETEGPVIEDSDAQLPAEELGTEPKTERPVALTSVEASSLSYMAQLYEEVGCSKCYWSHHPGFDRTECRNCNGIFYLGHCPNCPYKYSNRCMMCDTPVTQEQMAAQFICMSPGPPGRCHLEARKNVKEYEGYSEIFLSHARLYVLADKYDIPRLLDLAIYKLWATLKDFKPYPRHFDDIATLILYAFCAFSEMAEGNKMCDMLVLYSACIFKEFQNARAFKHLVEEAPLFAYGLMRKVSERFC</sequence>
<reference evidence="2 3" key="1">
    <citation type="submission" date="2024-02" db="EMBL/GenBank/DDBJ databases">
        <title>De novo assembly and annotation of 12 fungi associated with fruit tree decline syndrome in Ontario, Canada.</title>
        <authorList>
            <person name="Sulman M."/>
            <person name="Ellouze W."/>
            <person name="Ilyukhin E."/>
        </authorList>
    </citation>
    <scope>NUCLEOTIDE SEQUENCE [LARGE SCALE GENOMIC DNA]</scope>
    <source>
        <strain evidence="2 3">M11/M66-122</strain>
    </source>
</reference>
<feature type="region of interest" description="Disordered" evidence="1">
    <location>
        <begin position="92"/>
        <end position="119"/>
    </location>
</feature>
<feature type="compositionally biased region" description="Polar residues" evidence="1">
    <location>
        <begin position="94"/>
        <end position="105"/>
    </location>
</feature>
<dbReference type="Gene3D" id="3.30.710.10">
    <property type="entry name" value="Potassium Channel Kv1.1, Chain A"/>
    <property type="match status" value="1"/>
</dbReference>
<evidence type="ECO:0000256" key="1">
    <source>
        <dbReference type="SAM" id="MobiDB-lite"/>
    </source>
</evidence>
<dbReference type="PANTHER" id="PTHR47843">
    <property type="entry name" value="BTB DOMAIN-CONTAINING PROTEIN-RELATED"/>
    <property type="match status" value="1"/>
</dbReference>
<evidence type="ECO:0008006" key="4">
    <source>
        <dbReference type="Google" id="ProtNLM"/>
    </source>
</evidence>
<dbReference type="SUPFAM" id="SSF54695">
    <property type="entry name" value="POZ domain"/>
    <property type="match status" value="1"/>
</dbReference>
<feature type="compositionally biased region" description="Acidic residues" evidence="1">
    <location>
        <begin position="106"/>
        <end position="117"/>
    </location>
</feature>
<dbReference type="InterPro" id="IPR011333">
    <property type="entry name" value="SKP1/BTB/POZ_sf"/>
</dbReference>
<proteinExistence type="predicted"/>
<protein>
    <recommendedName>
        <fullName evidence="4">BTB domain-containing protein</fullName>
    </recommendedName>
</protein>
<name>A0AAN9UQH5_9PEZI</name>
<dbReference type="EMBL" id="JAKJXP020000041">
    <property type="protein sequence ID" value="KAK7752186.1"/>
    <property type="molecule type" value="Genomic_DNA"/>
</dbReference>
<evidence type="ECO:0000313" key="3">
    <source>
        <dbReference type="Proteomes" id="UP001320420"/>
    </source>
</evidence>
<keyword evidence="3" id="KW-1185">Reference proteome</keyword>
<organism evidence="2 3">
    <name type="scientific">Diatrype stigma</name>
    <dbReference type="NCBI Taxonomy" id="117547"/>
    <lineage>
        <taxon>Eukaryota</taxon>
        <taxon>Fungi</taxon>
        <taxon>Dikarya</taxon>
        <taxon>Ascomycota</taxon>
        <taxon>Pezizomycotina</taxon>
        <taxon>Sordariomycetes</taxon>
        <taxon>Xylariomycetidae</taxon>
        <taxon>Xylariales</taxon>
        <taxon>Diatrypaceae</taxon>
        <taxon>Diatrype</taxon>
    </lineage>
</organism>